<accession>A0A4Y9Y6N9</accession>
<feature type="compositionally biased region" description="Low complexity" evidence="1">
    <location>
        <begin position="435"/>
        <end position="452"/>
    </location>
</feature>
<evidence type="ECO:0000313" key="3">
    <source>
        <dbReference type="Proteomes" id="UP000298390"/>
    </source>
</evidence>
<comment type="caution">
    <text evidence="2">The sequence shown here is derived from an EMBL/GenBank/DDBJ whole genome shotgun (WGS) entry which is preliminary data.</text>
</comment>
<evidence type="ECO:0000313" key="2">
    <source>
        <dbReference type="EMBL" id="TFY57247.1"/>
    </source>
</evidence>
<feature type="compositionally biased region" description="Basic residues" evidence="1">
    <location>
        <begin position="590"/>
        <end position="601"/>
    </location>
</feature>
<sequence length="1041" mass="110395">MPPSILPPGHSKSSWWSRGKPAKELSVKPMRSFSSLDDDAEMSSTSSMFPVSPRPKETSGSRLKTLGSAISFKSKKVAPLAIQDPPSDVPIQHPPPPSPPVDFGADPTTVAPSTLYSSRLPNVKSIRTTRSPELDVDARSARTASEPRTPSDYRTSFQPSVLTFSELDPFASGGVIVQQGHDPNRLSAYSDSSMLEPTHKRGEILFYNRISYASSSSKSQGHSSDSHSMKLASPRSSRLSRPEGSRQNSAGGRDTSLAPPVSPASSRRQSPSGSSGSTVRAGEGPSRLSEPVPGNLSFQRASPMSAQRSRGMTIGAPGSSDWRPSTANPSLPSAVPARLRKVSDTSLALPKGFFSSASTSSPITFSRSRSSTVNSAESFESPNMSPSSTARPLVVVRKASSTKVTLPPLSRAPSQDLPPTPFPESIHGGSDSLDDLSLFPDAPSSSSSSMSFAPSMDLDMATVTGDMINQLLLHSYEELPGPRAKGKERASRRKASSTSPSDTLRDFELVQPGPSSSTSRLPSTSTTGEGGSADFSGSMYSSTRSLTRISSQQSLLGKRFSGASQSSAASGSVGHEDGFFGKSMSPGTKSPRKQRSFHHSRLPLPPIPALRHATSDVAPPALPSSPPLEQRKSSGSGHQPARKRLFSGSSARRSTSSHGPSSSALSGDEDNRSIYSVDDLRAAGQKIVMSFGSFANPLSLLTSNSCVAPGSYLPDANMAATMSFQPEPQTPQSPQTPQTPTGMGSSKRTSQTEYIPQHIMSPAEMLKLEQQLAREAAFTEQGDEADEYFEPAADTDASTSKADHRSSVVSAATSAFGDSGLRPRVDRTPVSSPPRKSSALPTAVTRLRSSAGEPSRLPFRSNSALAQGPRKPSLTVRPSTATSGQPSPAAAMAASADSPQQAAWSLPPPPRSRPVRHVQPSQSESDKRLSTVPIQPLSPPPSRPRGRFSSLQGPSTHHRPSQPTLSRPPSAFEQKAMKRKSLMKKPSFLDIDDEADAASESLMDVKLDALDSPTMDSSFLDMDRGKDSFDTVRSSDSLLYV</sequence>
<feature type="compositionally biased region" description="Polar residues" evidence="1">
    <location>
        <begin position="110"/>
        <end position="129"/>
    </location>
</feature>
<feature type="compositionally biased region" description="Polar residues" evidence="1">
    <location>
        <begin position="538"/>
        <end position="555"/>
    </location>
</feature>
<feature type="compositionally biased region" description="Low complexity" evidence="1">
    <location>
        <begin position="561"/>
        <end position="573"/>
    </location>
</feature>
<feature type="region of interest" description="Disordered" evidence="1">
    <location>
        <begin position="812"/>
        <end position="985"/>
    </location>
</feature>
<feature type="compositionally biased region" description="Polar residues" evidence="1">
    <location>
        <begin position="322"/>
        <end position="331"/>
    </location>
</feature>
<feature type="compositionally biased region" description="Low complexity" evidence="1">
    <location>
        <begin position="255"/>
        <end position="279"/>
    </location>
</feature>
<feature type="compositionally biased region" description="Low complexity" evidence="1">
    <location>
        <begin position="647"/>
        <end position="666"/>
    </location>
</feature>
<evidence type="ECO:0000256" key="1">
    <source>
        <dbReference type="SAM" id="MobiDB-lite"/>
    </source>
</evidence>
<feature type="compositionally biased region" description="Low complexity" evidence="1">
    <location>
        <begin position="515"/>
        <end position="527"/>
    </location>
</feature>
<dbReference type="AlphaFoldDB" id="A0A4Y9Y6N9"/>
<feature type="compositionally biased region" description="Low complexity" evidence="1">
    <location>
        <begin position="885"/>
        <end position="903"/>
    </location>
</feature>
<feature type="compositionally biased region" description="Polar residues" evidence="1">
    <location>
        <begin position="951"/>
        <end position="967"/>
    </location>
</feature>
<feature type="compositionally biased region" description="Basic and acidic residues" evidence="1">
    <location>
        <begin position="130"/>
        <end position="140"/>
    </location>
</feature>
<name>A0A4Y9Y6N9_9APHY</name>
<protein>
    <submittedName>
        <fullName evidence="2">Uncharacterized protein</fullName>
    </submittedName>
</protein>
<dbReference type="Proteomes" id="UP000298390">
    <property type="component" value="Unassembled WGS sequence"/>
</dbReference>
<feature type="compositionally biased region" description="Polar residues" evidence="1">
    <location>
        <begin position="373"/>
        <end position="390"/>
    </location>
</feature>
<feature type="compositionally biased region" description="Low complexity" evidence="1">
    <location>
        <begin position="358"/>
        <end position="372"/>
    </location>
</feature>
<proteinExistence type="predicted"/>
<feature type="region of interest" description="Disordered" evidence="1">
    <location>
        <begin position="479"/>
        <end position="670"/>
    </location>
</feature>
<feature type="compositionally biased region" description="Basic residues" evidence="1">
    <location>
        <begin position="484"/>
        <end position="495"/>
    </location>
</feature>
<organism evidence="2 3">
    <name type="scientific">Rhodofomes roseus</name>
    <dbReference type="NCBI Taxonomy" id="34475"/>
    <lineage>
        <taxon>Eukaryota</taxon>
        <taxon>Fungi</taxon>
        <taxon>Dikarya</taxon>
        <taxon>Basidiomycota</taxon>
        <taxon>Agaricomycotina</taxon>
        <taxon>Agaricomycetes</taxon>
        <taxon>Polyporales</taxon>
        <taxon>Rhodofomes</taxon>
    </lineage>
</organism>
<dbReference type="EMBL" id="SEKV01000442">
    <property type="protein sequence ID" value="TFY57247.1"/>
    <property type="molecule type" value="Genomic_DNA"/>
</dbReference>
<feature type="region of interest" description="Disordered" evidence="1">
    <location>
        <begin position="724"/>
        <end position="752"/>
    </location>
</feature>
<feature type="region of interest" description="Disordered" evidence="1">
    <location>
        <begin position="215"/>
        <end position="334"/>
    </location>
</feature>
<feature type="region of interest" description="Disordered" evidence="1">
    <location>
        <begin position="358"/>
        <end position="452"/>
    </location>
</feature>
<reference evidence="2 3" key="1">
    <citation type="submission" date="2019-01" db="EMBL/GenBank/DDBJ databases">
        <title>Genome sequencing of the rare red list fungi Fomitopsis rosea.</title>
        <authorList>
            <person name="Buettner E."/>
            <person name="Kellner H."/>
        </authorList>
    </citation>
    <scope>NUCLEOTIDE SEQUENCE [LARGE SCALE GENOMIC DNA]</scope>
    <source>
        <strain evidence="2 3">DSM 105464</strain>
    </source>
</reference>
<feature type="compositionally biased region" description="Polar residues" evidence="1">
    <location>
        <begin position="296"/>
        <end position="310"/>
    </location>
</feature>
<feature type="compositionally biased region" description="Polar residues" evidence="1">
    <location>
        <begin position="142"/>
        <end position="157"/>
    </location>
</feature>
<feature type="compositionally biased region" description="Polar residues" evidence="1">
    <location>
        <begin position="742"/>
        <end position="752"/>
    </location>
</feature>
<feature type="compositionally biased region" description="Low complexity" evidence="1">
    <location>
        <begin position="725"/>
        <end position="741"/>
    </location>
</feature>
<gene>
    <name evidence="2" type="ORF">EVJ58_g7134</name>
</gene>
<feature type="region of interest" description="Disordered" evidence="1">
    <location>
        <begin position="1"/>
        <end position="157"/>
    </location>
</feature>